<dbReference type="GO" id="GO:0046872">
    <property type="term" value="F:metal ion binding"/>
    <property type="evidence" value="ECO:0007669"/>
    <property type="project" value="UniProtKB-KW"/>
</dbReference>
<keyword evidence="8" id="KW-0732">Signal</keyword>
<reference evidence="11 12" key="1">
    <citation type="submission" date="2019-08" db="EMBL/GenBank/DDBJ databases">
        <title>In-depth cultivation of the pig gut microbiome towards novel bacterial diversity and tailored functional studies.</title>
        <authorList>
            <person name="Wylensek D."/>
            <person name="Hitch T.C.A."/>
            <person name="Clavel T."/>
        </authorList>
    </citation>
    <scope>NUCLEOTIDE SEQUENCE [LARGE SCALE GENOMIC DNA]</scope>
    <source>
        <strain evidence="11 12">BBE-744-WT-12</strain>
    </source>
</reference>
<feature type="chain" id="PRO_5032792373" description="beta-galactosidase" evidence="8">
    <location>
        <begin position="22"/>
        <end position="1052"/>
    </location>
</feature>
<organism evidence="11 12">
    <name type="scientific">Victivallis lenta</name>
    <dbReference type="NCBI Taxonomy" id="2606640"/>
    <lineage>
        <taxon>Bacteria</taxon>
        <taxon>Pseudomonadati</taxon>
        <taxon>Lentisphaerota</taxon>
        <taxon>Lentisphaeria</taxon>
        <taxon>Victivallales</taxon>
        <taxon>Victivallaceae</taxon>
        <taxon>Victivallis</taxon>
    </lineage>
</organism>
<dbReference type="InterPro" id="IPR017853">
    <property type="entry name" value="GH"/>
</dbReference>
<keyword evidence="6" id="KW-0862">Zinc</keyword>
<dbReference type="Proteomes" id="UP000435649">
    <property type="component" value="Unassembled WGS sequence"/>
</dbReference>
<evidence type="ECO:0000259" key="9">
    <source>
        <dbReference type="Pfam" id="PF02449"/>
    </source>
</evidence>
<dbReference type="Pfam" id="PF08532">
    <property type="entry name" value="Glyco_hydro_42M"/>
    <property type="match status" value="1"/>
</dbReference>
<dbReference type="GO" id="GO:0005975">
    <property type="term" value="P:carbohydrate metabolic process"/>
    <property type="evidence" value="ECO:0007669"/>
    <property type="project" value="InterPro"/>
</dbReference>
<proteinExistence type="inferred from homology"/>
<evidence type="ECO:0000256" key="7">
    <source>
        <dbReference type="ARBA" id="ARBA00023295"/>
    </source>
</evidence>
<evidence type="ECO:0000313" key="12">
    <source>
        <dbReference type="Proteomes" id="UP000435649"/>
    </source>
</evidence>
<evidence type="ECO:0000313" key="11">
    <source>
        <dbReference type="EMBL" id="MST96570.1"/>
    </source>
</evidence>
<dbReference type="CDD" id="cd03143">
    <property type="entry name" value="A4_beta-galactosidase_middle_domain"/>
    <property type="match status" value="1"/>
</dbReference>
<evidence type="ECO:0000256" key="4">
    <source>
        <dbReference type="ARBA" id="ARBA00022723"/>
    </source>
</evidence>
<evidence type="ECO:0000256" key="6">
    <source>
        <dbReference type="ARBA" id="ARBA00022833"/>
    </source>
</evidence>
<evidence type="ECO:0000259" key="10">
    <source>
        <dbReference type="Pfam" id="PF08532"/>
    </source>
</evidence>
<dbReference type="InterPro" id="IPR029062">
    <property type="entry name" value="Class_I_gatase-like"/>
</dbReference>
<dbReference type="Gene3D" id="3.40.50.880">
    <property type="match status" value="1"/>
</dbReference>
<keyword evidence="12" id="KW-1185">Reference proteome</keyword>
<dbReference type="PANTHER" id="PTHR36447:SF2">
    <property type="entry name" value="BETA-GALACTOSIDASE YESZ"/>
    <property type="match status" value="1"/>
</dbReference>
<accession>A0A844FZ05</accession>
<feature type="domain" description="Glycoside hydrolase family 42 N-terminal" evidence="9">
    <location>
        <begin position="368"/>
        <end position="560"/>
    </location>
</feature>
<dbReference type="SUPFAM" id="SSF51445">
    <property type="entry name" value="(Trans)glycosidases"/>
    <property type="match status" value="1"/>
</dbReference>
<keyword evidence="7" id="KW-0326">Glycosidase</keyword>
<feature type="domain" description="Beta-galactosidase trimerisation" evidence="10">
    <location>
        <begin position="626"/>
        <end position="798"/>
    </location>
</feature>
<evidence type="ECO:0000256" key="8">
    <source>
        <dbReference type="SAM" id="SignalP"/>
    </source>
</evidence>
<dbReference type="EC" id="3.2.1.23" evidence="3"/>
<dbReference type="InterPro" id="IPR013738">
    <property type="entry name" value="Beta_galactosidase_Trimer"/>
</dbReference>
<sequence length="1052" mass="117564">MTLLKHWLVLAALAAAPLLRGGDENIGVSALPAPDTGTVSELPAIWKGGEGRPSTVMLTIRIPGGEPLSEIALKSRSINRWWVISGVTLEGVRDGKTVKLAAKPWFVRGEDDTPKVFAIKLNPGAEGFSEYRLSLRRPHGFLHMELSELNVVFAGRLQAEIRPERTLFRAGGTVSGTVKLNNPFPSPVSGRLKLFAGETCVWESALAVPPGESERVWSFPAAKPETFRLTPRFESDAKLAAHSTGELRILPKRSRYRMSVGTAHGSAQSAALGFTVRHDWSDASGLSDRVLSSIVREQSLSRSNCGVTFETAEDGRYMVNADGETLKNIAMHVPRRLGAETAGVFDELNGHPGLEEIVYYNEHGYHTWHVRGLADYSKHTLRLYRDWLKERYRDISALNRLYGTNCRDFSGIEPPRKFTGPSAAWFDWMEFRRYSVAQYFREAYSLIKPHLPDTPIMPKPINFDYYAVSTAADPWLLRDACDVYGYDIYPFQREGYLDPAMSLDFHRTQVGERPLKFLESNFEFRRVNQTEKSSADMHLLYMPAFLRGLKGVYFYCWHQAWTQNHRGFWLCGPDGVLTPQGRGAAQVAKAAQTLAPVLMTGRVPPATAAVYFPWEEISQTPNVAPISAMRGAYKLMTQLHYPTDIISHHNIAAGELTRYRVLLLPLSRHLRPETAQRIAEFVRAGGILIAEYQAGRFDQFHRETDSLRGLLGGKSLGTTDAFKSFDAGDDKGIRLYAPITKETPFGWRHRPNVEPIDRAERIAAAADAEIPARFPDGSPAAIERTAGRGRVLYFAATFFNSYRNYFYTLNTLPNPATRGNEIINVGDPAYRRLLRAFLDRCEVRPPMRPALGSDDVETDDSPFQILSRFGNAECILFGIANWGPHERHAVAFEADVPFEIRRLFVMDTVRETLKELPFRCEKGVLSTTLPQLDKSLVLIAMRNAGPLLAVASQPGEGKPVAVRVMNFLPEQAAGTLQLRVDGIPAPLSEPLAFTLSPGEEKCFELEPDRGFDAALLRDKRGERLPWYVWITYDGDARAFARVHANPEGLSAP</sequence>
<keyword evidence="5" id="KW-0378">Hydrolase</keyword>
<feature type="signal peptide" evidence="8">
    <location>
        <begin position="1"/>
        <end position="21"/>
    </location>
</feature>
<gene>
    <name evidence="11" type="ORF">FYJ85_05860</name>
</gene>
<name>A0A844FZ05_9BACT</name>
<dbReference type="Pfam" id="PF02449">
    <property type="entry name" value="Glyco_hydro_42"/>
    <property type="match status" value="1"/>
</dbReference>
<dbReference type="SUPFAM" id="SSF52317">
    <property type="entry name" value="Class I glutamine amidotransferase-like"/>
    <property type="match status" value="1"/>
</dbReference>
<dbReference type="EMBL" id="VUNS01000004">
    <property type="protein sequence ID" value="MST96570.1"/>
    <property type="molecule type" value="Genomic_DNA"/>
</dbReference>
<evidence type="ECO:0000256" key="3">
    <source>
        <dbReference type="ARBA" id="ARBA00012756"/>
    </source>
</evidence>
<keyword evidence="4" id="KW-0479">Metal-binding</keyword>
<evidence type="ECO:0000256" key="2">
    <source>
        <dbReference type="ARBA" id="ARBA00005940"/>
    </source>
</evidence>
<evidence type="ECO:0000256" key="5">
    <source>
        <dbReference type="ARBA" id="ARBA00022801"/>
    </source>
</evidence>
<dbReference type="RefSeq" id="WP_154417263.1">
    <property type="nucleotide sequence ID" value="NZ_VUNS01000004.1"/>
</dbReference>
<comment type="similarity">
    <text evidence="2">Belongs to the glycosyl hydrolase 42 family.</text>
</comment>
<dbReference type="InterPro" id="IPR013529">
    <property type="entry name" value="Glyco_hydro_42_N"/>
</dbReference>
<dbReference type="Gene3D" id="3.20.20.80">
    <property type="entry name" value="Glycosidases"/>
    <property type="match status" value="1"/>
</dbReference>
<dbReference type="InterPro" id="IPR003476">
    <property type="entry name" value="Glyco_hydro_42"/>
</dbReference>
<comment type="catalytic activity">
    <reaction evidence="1">
        <text>Hydrolysis of terminal non-reducing beta-D-galactose residues in beta-D-galactosides.</text>
        <dbReference type="EC" id="3.2.1.23"/>
    </reaction>
</comment>
<comment type="caution">
    <text evidence="11">The sequence shown here is derived from an EMBL/GenBank/DDBJ whole genome shotgun (WGS) entry which is preliminary data.</text>
</comment>
<dbReference type="GO" id="GO:0009341">
    <property type="term" value="C:beta-galactosidase complex"/>
    <property type="evidence" value="ECO:0007669"/>
    <property type="project" value="InterPro"/>
</dbReference>
<dbReference type="GO" id="GO:0004565">
    <property type="term" value="F:beta-galactosidase activity"/>
    <property type="evidence" value="ECO:0007669"/>
    <property type="project" value="UniProtKB-EC"/>
</dbReference>
<protein>
    <recommendedName>
        <fullName evidence="3">beta-galactosidase</fullName>
        <ecNumber evidence="3">3.2.1.23</ecNumber>
    </recommendedName>
</protein>
<dbReference type="PANTHER" id="PTHR36447">
    <property type="entry name" value="BETA-GALACTOSIDASE GANA"/>
    <property type="match status" value="1"/>
</dbReference>
<dbReference type="AlphaFoldDB" id="A0A844FZ05"/>
<evidence type="ECO:0000256" key="1">
    <source>
        <dbReference type="ARBA" id="ARBA00001412"/>
    </source>
</evidence>